<evidence type="ECO:0000256" key="1">
    <source>
        <dbReference type="ARBA" id="ARBA00005254"/>
    </source>
</evidence>
<comment type="catalytic activity">
    <reaction evidence="4">
        <text>a 4-saturated-(3S)-3-hydroxyacyl-CoA = a (3E)-enoyl-CoA + H2O</text>
        <dbReference type="Rhea" id="RHEA:20724"/>
        <dbReference type="ChEBI" id="CHEBI:15377"/>
        <dbReference type="ChEBI" id="CHEBI:58521"/>
        <dbReference type="ChEBI" id="CHEBI:137480"/>
        <dbReference type="EC" id="4.2.1.17"/>
    </reaction>
</comment>
<dbReference type="InterPro" id="IPR014748">
    <property type="entry name" value="Enoyl-CoA_hydra_C"/>
</dbReference>
<keyword evidence="7" id="KW-1185">Reference proteome</keyword>
<reference evidence="6 7" key="1">
    <citation type="submission" date="2024-06" db="EMBL/GenBank/DDBJ databases">
        <title>The Natural Products Discovery Center: Release of the First 8490 Sequenced Strains for Exploring Actinobacteria Biosynthetic Diversity.</title>
        <authorList>
            <person name="Kalkreuter E."/>
            <person name="Kautsar S.A."/>
            <person name="Yang D."/>
            <person name="Bader C.D."/>
            <person name="Teijaro C.N."/>
            <person name="Fluegel L."/>
            <person name="Davis C.M."/>
            <person name="Simpson J.R."/>
            <person name="Lauterbach L."/>
            <person name="Steele A.D."/>
            <person name="Gui C."/>
            <person name="Meng S."/>
            <person name="Li G."/>
            <person name="Viehrig K."/>
            <person name="Ye F."/>
            <person name="Su P."/>
            <person name="Kiefer A.F."/>
            <person name="Nichols A."/>
            <person name="Cepeda A.J."/>
            <person name="Yan W."/>
            <person name="Fan B."/>
            <person name="Jiang Y."/>
            <person name="Adhikari A."/>
            <person name="Zheng C.-J."/>
            <person name="Schuster L."/>
            <person name="Cowan T.M."/>
            <person name="Smanski M.J."/>
            <person name="Chevrette M.G."/>
            <person name="De Carvalho L.P.S."/>
            <person name="Shen B."/>
        </authorList>
    </citation>
    <scope>NUCLEOTIDE SEQUENCE [LARGE SCALE GENOMIC DNA]</scope>
    <source>
        <strain evidence="6 7">NPDC038104</strain>
    </source>
</reference>
<evidence type="ECO:0000256" key="2">
    <source>
        <dbReference type="ARBA" id="ARBA00023239"/>
    </source>
</evidence>
<dbReference type="RefSeq" id="WP_108952604.1">
    <property type="nucleotide sequence ID" value="NZ_BEVZ01000002.1"/>
</dbReference>
<dbReference type="Pfam" id="PF00378">
    <property type="entry name" value="ECH_1"/>
    <property type="match status" value="1"/>
</dbReference>
<evidence type="ECO:0000256" key="4">
    <source>
        <dbReference type="ARBA" id="ARBA00023717"/>
    </source>
</evidence>
<evidence type="ECO:0000256" key="5">
    <source>
        <dbReference type="SAM" id="MobiDB-lite"/>
    </source>
</evidence>
<feature type="compositionally biased region" description="Pro residues" evidence="5">
    <location>
        <begin position="263"/>
        <end position="287"/>
    </location>
</feature>
<name>A0ABV2YCH5_9ACTN</name>
<accession>A0ABV2YCH5</accession>
<feature type="region of interest" description="Disordered" evidence="5">
    <location>
        <begin position="261"/>
        <end position="319"/>
    </location>
</feature>
<dbReference type="PANTHER" id="PTHR11941:SF54">
    <property type="entry name" value="ENOYL-COA HYDRATASE, MITOCHONDRIAL"/>
    <property type="match status" value="1"/>
</dbReference>
<dbReference type="PANTHER" id="PTHR11941">
    <property type="entry name" value="ENOYL-COA HYDRATASE-RELATED"/>
    <property type="match status" value="1"/>
</dbReference>
<evidence type="ECO:0000313" key="7">
    <source>
        <dbReference type="Proteomes" id="UP001550850"/>
    </source>
</evidence>
<dbReference type="InterPro" id="IPR001753">
    <property type="entry name" value="Enoyl-CoA_hydra/iso"/>
</dbReference>
<dbReference type="NCBIfam" id="NF006013">
    <property type="entry name" value="PRK08150.1"/>
    <property type="match status" value="1"/>
</dbReference>
<gene>
    <name evidence="6" type="ORF">AB0E65_04170</name>
</gene>
<proteinExistence type="inferred from homology"/>
<dbReference type="Proteomes" id="UP001550850">
    <property type="component" value="Unassembled WGS sequence"/>
</dbReference>
<sequence length="319" mass="32575">MTAENDLPASLSPARHDDIAILTLNRPAKRNALDDATVRGLGRFFDAPPPWAKAVVLAAEGEHFCAGLDLTELRERDAVQGLHHSRMWHRAFEHIERGSVPVIAVLKGAVVGGGLELAAAAHLRIAEDSAFFALPEGERGLFVGGGASVRVPRLTGVALMADMMLTGRALDADQGAAAGLATYRTATGEGLAKALELAARVARNSPVTNYAVIHALPRIAEAAPETGLLLESLMAGVAQSSPEAKDRMHAFLSGRAAKVAAPAPAPTPRPASAPAPSAAPAPAPAPAPASASRPPSASASAPDSASASAPVLTSVDEEA</sequence>
<dbReference type="SUPFAM" id="SSF52096">
    <property type="entry name" value="ClpP/crotonase"/>
    <property type="match status" value="1"/>
</dbReference>
<evidence type="ECO:0000256" key="3">
    <source>
        <dbReference type="ARBA" id="ARBA00023709"/>
    </source>
</evidence>
<dbReference type="Gene3D" id="1.10.12.10">
    <property type="entry name" value="Lyase 2-enoyl-coa Hydratase, Chain A, domain 2"/>
    <property type="match status" value="1"/>
</dbReference>
<dbReference type="InterPro" id="IPR029045">
    <property type="entry name" value="ClpP/crotonase-like_dom_sf"/>
</dbReference>
<comment type="similarity">
    <text evidence="1">Belongs to the enoyl-CoA hydratase/isomerase family.</text>
</comment>
<comment type="caution">
    <text evidence="6">The sequence shown here is derived from an EMBL/GenBank/DDBJ whole genome shotgun (WGS) entry which is preliminary data.</text>
</comment>
<dbReference type="CDD" id="cd06558">
    <property type="entry name" value="crotonase-like"/>
    <property type="match status" value="1"/>
</dbReference>
<feature type="compositionally biased region" description="Low complexity" evidence="5">
    <location>
        <begin position="288"/>
        <end position="310"/>
    </location>
</feature>
<organism evidence="6 7">
    <name type="scientific">Streptomyces fragilis</name>
    <dbReference type="NCBI Taxonomy" id="67301"/>
    <lineage>
        <taxon>Bacteria</taxon>
        <taxon>Bacillati</taxon>
        <taxon>Actinomycetota</taxon>
        <taxon>Actinomycetes</taxon>
        <taxon>Kitasatosporales</taxon>
        <taxon>Streptomycetaceae</taxon>
        <taxon>Streptomyces</taxon>
    </lineage>
</organism>
<comment type="catalytic activity">
    <reaction evidence="3">
        <text>a (3S)-3-hydroxyacyl-CoA = a (2E)-enoyl-CoA + H2O</text>
        <dbReference type="Rhea" id="RHEA:16105"/>
        <dbReference type="ChEBI" id="CHEBI:15377"/>
        <dbReference type="ChEBI" id="CHEBI:57318"/>
        <dbReference type="ChEBI" id="CHEBI:58856"/>
        <dbReference type="EC" id="4.2.1.17"/>
    </reaction>
</comment>
<evidence type="ECO:0000313" key="6">
    <source>
        <dbReference type="EMBL" id="MEU3553425.1"/>
    </source>
</evidence>
<keyword evidence="2" id="KW-0456">Lyase</keyword>
<protein>
    <submittedName>
        <fullName evidence="6">Crotonase/enoyl-CoA hydratase family protein</fullName>
    </submittedName>
</protein>
<dbReference type="EMBL" id="JBEZUR010000003">
    <property type="protein sequence ID" value="MEU3553425.1"/>
    <property type="molecule type" value="Genomic_DNA"/>
</dbReference>
<dbReference type="Gene3D" id="3.90.226.10">
    <property type="entry name" value="2-enoyl-CoA Hydratase, Chain A, domain 1"/>
    <property type="match status" value="1"/>
</dbReference>